<dbReference type="InterPro" id="IPR008972">
    <property type="entry name" value="Cupredoxin"/>
</dbReference>
<dbReference type="KEGG" id="gba:J421_2857"/>
<dbReference type="HOGENOM" id="CLU_084115_4_2_0"/>
<dbReference type="AlphaFoldDB" id="W0RH05"/>
<sequence>MTIVNFVTQPATLRVAPGDTVVWKNTDFVPHTATARDGAFDSKTIDGGKSWRWVAAAAGSHPYYCIFHPNMQATIEVR</sequence>
<dbReference type="SUPFAM" id="SSF49503">
    <property type="entry name" value="Cupredoxins"/>
    <property type="match status" value="1"/>
</dbReference>
<dbReference type="InterPro" id="IPR052721">
    <property type="entry name" value="ET_Amicyanin"/>
</dbReference>
<dbReference type="InParanoid" id="W0RH05"/>
<dbReference type="CDD" id="cd13921">
    <property type="entry name" value="Amicyanin"/>
    <property type="match status" value="1"/>
</dbReference>
<dbReference type="Proteomes" id="UP000019151">
    <property type="component" value="Chromosome"/>
</dbReference>
<dbReference type="PANTHER" id="PTHR36507:SF1">
    <property type="entry name" value="BLL1555 PROTEIN"/>
    <property type="match status" value="1"/>
</dbReference>
<protein>
    <submittedName>
        <fullName evidence="1">Copper binding protein, plastocyanin/azurin family protein 2</fullName>
    </submittedName>
</protein>
<dbReference type="PANTHER" id="PTHR36507">
    <property type="entry name" value="BLL1555 PROTEIN"/>
    <property type="match status" value="1"/>
</dbReference>
<evidence type="ECO:0000313" key="1">
    <source>
        <dbReference type="EMBL" id="AHG90394.1"/>
    </source>
</evidence>
<keyword evidence="2" id="KW-1185">Reference proteome</keyword>
<organism evidence="1 2">
    <name type="scientific">Gemmatirosa kalamazoonensis</name>
    <dbReference type="NCBI Taxonomy" id="861299"/>
    <lineage>
        <taxon>Bacteria</taxon>
        <taxon>Pseudomonadati</taxon>
        <taxon>Gemmatimonadota</taxon>
        <taxon>Gemmatimonadia</taxon>
        <taxon>Gemmatimonadales</taxon>
        <taxon>Gemmatimonadaceae</taxon>
        <taxon>Gemmatirosa</taxon>
    </lineage>
</organism>
<reference evidence="1 2" key="1">
    <citation type="journal article" date="2014" name="Genome Announc.">
        <title>Genome Sequence and Methylome of Soil Bacterium Gemmatirosa kalamazoonensis KBS708T, a Member of the Rarely Cultivated Gemmatimonadetes Phylum.</title>
        <authorList>
            <person name="Debruyn J.M."/>
            <person name="Radosevich M."/>
            <person name="Wommack K.E."/>
            <person name="Polson S.W."/>
            <person name="Hauser L.J."/>
            <person name="Fawaz M.N."/>
            <person name="Korlach J."/>
            <person name="Tsai Y.C."/>
        </authorList>
    </citation>
    <scope>NUCLEOTIDE SEQUENCE [LARGE SCALE GENOMIC DNA]</scope>
    <source>
        <strain evidence="1 2">KBS708</strain>
    </source>
</reference>
<accession>W0RH05</accession>
<name>W0RH05_9BACT</name>
<dbReference type="InterPro" id="IPR035668">
    <property type="entry name" value="Amicyanin"/>
</dbReference>
<evidence type="ECO:0000313" key="2">
    <source>
        <dbReference type="Proteomes" id="UP000019151"/>
    </source>
</evidence>
<dbReference type="EMBL" id="CP007128">
    <property type="protein sequence ID" value="AHG90394.1"/>
    <property type="molecule type" value="Genomic_DNA"/>
</dbReference>
<dbReference type="eggNOG" id="COG3794">
    <property type="taxonomic scope" value="Bacteria"/>
</dbReference>
<dbReference type="STRING" id="861299.J421_2857"/>
<proteinExistence type="predicted"/>
<gene>
    <name evidence="1" type="ORF">J421_2857</name>
</gene>
<dbReference type="Gene3D" id="2.60.40.420">
    <property type="entry name" value="Cupredoxins - blue copper proteins"/>
    <property type="match status" value="1"/>
</dbReference>